<dbReference type="OrthoDB" id="9775106at2"/>
<dbReference type="Gene3D" id="1.10.10.10">
    <property type="entry name" value="Winged helix-like DNA-binding domain superfamily/Winged helix DNA-binding domain"/>
    <property type="match status" value="1"/>
</dbReference>
<dbReference type="InterPro" id="IPR001761">
    <property type="entry name" value="Peripla_BP/Lac1_sug-bd_dom"/>
</dbReference>
<dbReference type="InterPro" id="IPR000524">
    <property type="entry name" value="Tscrpt_reg_HTH_GntR"/>
</dbReference>
<keyword evidence="1" id="KW-0805">Transcription regulation</keyword>
<dbReference type="EMBL" id="NOJY02000001">
    <property type="protein sequence ID" value="RDY29697.1"/>
    <property type="molecule type" value="Genomic_DNA"/>
</dbReference>
<organism evidence="5 6">
    <name type="scientific">Romboutsia weinsteinii</name>
    <dbReference type="NCBI Taxonomy" id="2020949"/>
    <lineage>
        <taxon>Bacteria</taxon>
        <taxon>Bacillati</taxon>
        <taxon>Bacillota</taxon>
        <taxon>Clostridia</taxon>
        <taxon>Peptostreptococcales</taxon>
        <taxon>Peptostreptococcaceae</taxon>
        <taxon>Romboutsia</taxon>
    </lineage>
</organism>
<dbReference type="PANTHER" id="PTHR30146">
    <property type="entry name" value="LACI-RELATED TRANSCRIPTIONAL REPRESSOR"/>
    <property type="match status" value="1"/>
</dbReference>
<evidence type="ECO:0000256" key="2">
    <source>
        <dbReference type="ARBA" id="ARBA00023125"/>
    </source>
</evidence>
<dbReference type="RefSeq" id="WP_094368772.1">
    <property type="nucleotide sequence ID" value="NZ_NOJY02000001.1"/>
</dbReference>
<dbReference type="InterPro" id="IPR036390">
    <property type="entry name" value="WH_DNA-bd_sf"/>
</dbReference>
<sequence>MSDKNTPLYKQIKDYLLNLIDENKHIPNYKLPSENQLALKFNASRISAKSALNSLQDEDLIYRLQGKGTFINSNINSHKQFTKHKIDKESTSLNKDIICMLVPGIDSRFAINIINGAKAYLESTNFKLVLMITDANQNKEKDFIRTSLDLGCKGLIIFPSDNQLYNPEILKLSLNKFPTVLVDRKLEGLDISYVASDHFNSAYQATNYLIDKGHTNIGFISPPPKVASSISERILGYEKALSSSVGLRDQHKLMLPHTLEDRISSIKNYLSKNKDISAIICEGGITGLNLIKIIYSMNLTCPNNIELILYDNEFEQYMDFLPCKPIVIEQNPYDIGYQSAKMVFNLINDNSSSENIIVKENIIFDH</sequence>
<feature type="domain" description="HTH gntR-type" evidence="4">
    <location>
        <begin position="6"/>
        <end position="74"/>
    </location>
</feature>
<dbReference type="InterPro" id="IPR028082">
    <property type="entry name" value="Peripla_BP_I"/>
</dbReference>
<evidence type="ECO:0000256" key="3">
    <source>
        <dbReference type="ARBA" id="ARBA00023163"/>
    </source>
</evidence>
<dbReference type="SUPFAM" id="SSF53822">
    <property type="entry name" value="Periplasmic binding protein-like I"/>
    <property type="match status" value="1"/>
</dbReference>
<protein>
    <submittedName>
        <fullName evidence="5">GntR family transcriptional regulator</fullName>
    </submittedName>
</protein>
<dbReference type="InterPro" id="IPR036388">
    <property type="entry name" value="WH-like_DNA-bd_sf"/>
</dbReference>
<dbReference type="SUPFAM" id="SSF46785">
    <property type="entry name" value="Winged helix' DNA-binding domain"/>
    <property type="match status" value="1"/>
</dbReference>
<accession>A0A371JAL5</accession>
<dbReference type="Pfam" id="PF00392">
    <property type="entry name" value="GntR"/>
    <property type="match status" value="1"/>
</dbReference>
<dbReference type="GO" id="GO:0000976">
    <property type="term" value="F:transcription cis-regulatory region binding"/>
    <property type="evidence" value="ECO:0007669"/>
    <property type="project" value="TreeGrafter"/>
</dbReference>
<reference evidence="5 6" key="1">
    <citation type="journal article" date="2017" name="Genome Announc.">
        <title>Draft Genome Sequence of Romboutsia weinsteinii sp. nov. Strain CCRI-19649(T) Isolated from Surface Water.</title>
        <authorList>
            <person name="Maheux A.F."/>
            <person name="Boudreau D.K."/>
            <person name="Berube E."/>
            <person name="Boissinot M."/>
            <person name="Cantin P."/>
            <person name="Raymond F."/>
            <person name="Corbeil J."/>
            <person name="Omar R.F."/>
            <person name="Bergeron M.G."/>
        </authorList>
    </citation>
    <scope>NUCLEOTIDE SEQUENCE [LARGE SCALE GENOMIC DNA]</scope>
    <source>
        <strain evidence="5 6">CCRI-19649</strain>
    </source>
</reference>
<keyword evidence="6" id="KW-1185">Reference proteome</keyword>
<dbReference type="PROSITE" id="PS50949">
    <property type="entry name" value="HTH_GNTR"/>
    <property type="match status" value="1"/>
</dbReference>
<dbReference type="Gene3D" id="3.40.50.2300">
    <property type="match status" value="2"/>
</dbReference>
<keyword evidence="2" id="KW-0238">DNA-binding</keyword>
<dbReference type="PANTHER" id="PTHR30146:SF109">
    <property type="entry name" value="HTH-TYPE TRANSCRIPTIONAL REGULATOR GALS"/>
    <property type="match status" value="1"/>
</dbReference>
<dbReference type="CDD" id="cd07377">
    <property type="entry name" value="WHTH_GntR"/>
    <property type="match status" value="1"/>
</dbReference>
<dbReference type="Pfam" id="PF00532">
    <property type="entry name" value="Peripla_BP_1"/>
    <property type="match status" value="1"/>
</dbReference>
<gene>
    <name evidence="5" type="ORF">CHL78_000575</name>
</gene>
<dbReference type="AlphaFoldDB" id="A0A371JAL5"/>
<dbReference type="CDD" id="cd06267">
    <property type="entry name" value="PBP1_LacI_sugar_binding-like"/>
    <property type="match status" value="1"/>
</dbReference>
<keyword evidence="3" id="KW-0804">Transcription</keyword>
<dbReference type="PRINTS" id="PR00035">
    <property type="entry name" value="HTHGNTR"/>
</dbReference>
<evidence type="ECO:0000256" key="1">
    <source>
        <dbReference type="ARBA" id="ARBA00023015"/>
    </source>
</evidence>
<comment type="caution">
    <text evidence="5">The sequence shown here is derived from an EMBL/GenBank/DDBJ whole genome shotgun (WGS) entry which is preliminary data.</text>
</comment>
<dbReference type="Proteomes" id="UP000215694">
    <property type="component" value="Unassembled WGS sequence"/>
</dbReference>
<evidence type="ECO:0000259" key="4">
    <source>
        <dbReference type="PROSITE" id="PS50949"/>
    </source>
</evidence>
<dbReference type="GO" id="GO:0003700">
    <property type="term" value="F:DNA-binding transcription factor activity"/>
    <property type="evidence" value="ECO:0007669"/>
    <property type="project" value="InterPro"/>
</dbReference>
<dbReference type="SMART" id="SM00345">
    <property type="entry name" value="HTH_GNTR"/>
    <property type="match status" value="1"/>
</dbReference>
<proteinExistence type="predicted"/>
<name>A0A371JAL5_9FIRM</name>
<evidence type="ECO:0000313" key="5">
    <source>
        <dbReference type="EMBL" id="RDY29697.1"/>
    </source>
</evidence>
<evidence type="ECO:0000313" key="6">
    <source>
        <dbReference type="Proteomes" id="UP000215694"/>
    </source>
</evidence>